<evidence type="ECO:0000313" key="3">
    <source>
        <dbReference type="EMBL" id="PFG74279.1"/>
    </source>
</evidence>
<dbReference type="SUPFAM" id="SSF51735">
    <property type="entry name" value="NAD(P)-binding Rossmann-fold domains"/>
    <property type="match status" value="1"/>
</dbReference>
<name>A0A2A9HHI9_TEPT2</name>
<dbReference type="InterPro" id="IPR036291">
    <property type="entry name" value="NAD(P)-bd_dom_sf"/>
</dbReference>
<dbReference type="GO" id="GO:0016491">
    <property type="term" value="F:oxidoreductase activity"/>
    <property type="evidence" value="ECO:0007669"/>
    <property type="project" value="UniProtKB-KW"/>
</dbReference>
<reference evidence="3 4" key="1">
    <citation type="submission" date="2017-09" db="EMBL/GenBank/DDBJ databases">
        <title>Sequencing the genomes of two abundant thermophiles in Great Basin hot springs: Thermocrinis jamiesonii and novel Chloroflexi Thermoflexus hugenholtzii.</title>
        <authorList>
            <person name="Hedlund B."/>
        </authorList>
    </citation>
    <scope>NUCLEOTIDE SEQUENCE [LARGE SCALE GENOMIC DNA]</scope>
    <source>
        <strain evidence="3 4">G233</strain>
    </source>
</reference>
<dbReference type="PANTHER" id="PTHR43639">
    <property type="entry name" value="OXIDOREDUCTASE, SHORT-CHAIN DEHYDROGENASE/REDUCTASE FAMILY (AFU_ORTHOLOGUE AFUA_5G02870)"/>
    <property type="match status" value="1"/>
</dbReference>
<dbReference type="PROSITE" id="PS00061">
    <property type="entry name" value="ADH_SHORT"/>
    <property type="match status" value="1"/>
</dbReference>
<dbReference type="CDD" id="cd05233">
    <property type="entry name" value="SDR_c"/>
    <property type="match status" value="1"/>
</dbReference>
<accession>A0A2A9HHI9</accession>
<sequence>MAGRLNGRVAIVTGAGSQTEGIGNGRATAVLFAREGARVLLVDRRLEAAELTARLIAEEHGEAEPFAADVTSEAACRAMVERALGRWGRLDILVNNVGIGIAKRITEVTLEEWELQMRVNVTSMALASKHAIPAMLATAGGGAIVNISSIASQRGRGLAPYAASKGAVEALTRAMAADHGRDGIRVNAIAPGPAYTPMVSARGMPESVREARRKSTALGIEGTAWDIAWAAVYLASDEARWVTGVVLPVDGGVLVN</sequence>
<protein>
    <submittedName>
        <fullName evidence="3">NAD(P)-dependent dehydrogenase (Short-subunit alcohol dehydrogenase family)</fullName>
    </submittedName>
</protein>
<dbReference type="EMBL" id="PDJQ01000001">
    <property type="protein sequence ID" value="PFG74279.1"/>
    <property type="molecule type" value="Genomic_DNA"/>
</dbReference>
<dbReference type="FunFam" id="3.40.50.720:FF:000084">
    <property type="entry name" value="Short-chain dehydrogenase reductase"/>
    <property type="match status" value="1"/>
</dbReference>
<gene>
    <name evidence="3" type="ORF">A9A59_1494</name>
</gene>
<evidence type="ECO:0000256" key="1">
    <source>
        <dbReference type="ARBA" id="ARBA00006484"/>
    </source>
</evidence>
<keyword evidence="2" id="KW-0560">Oxidoreductase</keyword>
<organism evidence="3 4">
    <name type="scientific">Tepidiforma thermophila (strain KCTC 52669 / CGMCC 1.13589 / G233)</name>
    <dbReference type="NCBI Taxonomy" id="2761530"/>
    <lineage>
        <taxon>Bacteria</taxon>
        <taxon>Bacillati</taxon>
        <taxon>Chloroflexota</taxon>
        <taxon>Tepidiformia</taxon>
        <taxon>Tepidiformales</taxon>
        <taxon>Tepidiformaceae</taxon>
        <taxon>Tepidiforma</taxon>
    </lineage>
</organism>
<dbReference type="AlphaFoldDB" id="A0A2A9HHI9"/>
<proteinExistence type="inferred from homology"/>
<dbReference type="InterPro" id="IPR020904">
    <property type="entry name" value="Sc_DH/Rdtase_CS"/>
</dbReference>
<dbReference type="RefSeq" id="WP_098503674.1">
    <property type="nucleotide sequence ID" value="NZ_PDJQ01000001.1"/>
</dbReference>
<dbReference type="Gene3D" id="3.40.50.720">
    <property type="entry name" value="NAD(P)-binding Rossmann-like Domain"/>
    <property type="match status" value="1"/>
</dbReference>
<dbReference type="NCBIfam" id="NF005559">
    <property type="entry name" value="PRK07231.1"/>
    <property type="match status" value="1"/>
</dbReference>
<keyword evidence="4" id="KW-1185">Reference proteome</keyword>
<comment type="similarity">
    <text evidence="1">Belongs to the short-chain dehydrogenases/reductases (SDR) family.</text>
</comment>
<comment type="caution">
    <text evidence="3">The sequence shown here is derived from an EMBL/GenBank/DDBJ whole genome shotgun (WGS) entry which is preliminary data.</text>
</comment>
<evidence type="ECO:0000256" key="2">
    <source>
        <dbReference type="ARBA" id="ARBA00023002"/>
    </source>
</evidence>
<evidence type="ECO:0000313" key="4">
    <source>
        <dbReference type="Proteomes" id="UP000223071"/>
    </source>
</evidence>
<dbReference type="PRINTS" id="PR00080">
    <property type="entry name" value="SDRFAMILY"/>
</dbReference>
<dbReference type="Proteomes" id="UP000223071">
    <property type="component" value="Unassembled WGS sequence"/>
</dbReference>
<dbReference type="InterPro" id="IPR002347">
    <property type="entry name" value="SDR_fam"/>
</dbReference>
<dbReference type="PRINTS" id="PR00081">
    <property type="entry name" value="GDHRDH"/>
</dbReference>
<dbReference type="Pfam" id="PF13561">
    <property type="entry name" value="adh_short_C2"/>
    <property type="match status" value="1"/>
</dbReference>
<dbReference type="PANTHER" id="PTHR43639:SF1">
    <property type="entry name" value="SHORT-CHAIN DEHYDROGENASE_REDUCTASE FAMILY PROTEIN"/>
    <property type="match status" value="1"/>
</dbReference>